<evidence type="ECO:0000313" key="2">
    <source>
        <dbReference type="EMBL" id="GEU76518.1"/>
    </source>
</evidence>
<reference evidence="2" key="1">
    <citation type="journal article" date="2019" name="Sci. Rep.">
        <title>Draft genome of Tanacetum cinerariifolium, the natural source of mosquito coil.</title>
        <authorList>
            <person name="Yamashiro T."/>
            <person name="Shiraishi A."/>
            <person name="Satake H."/>
            <person name="Nakayama K."/>
        </authorList>
    </citation>
    <scope>NUCLEOTIDE SEQUENCE</scope>
</reference>
<gene>
    <name evidence="2" type="ORF">Tci_048496</name>
</gene>
<organism evidence="2">
    <name type="scientific">Tanacetum cinerariifolium</name>
    <name type="common">Dalmatian daisy</name>
    <name type="synonym">Chrysanthemum cinerariifolium</name>
    <dbReference type="NCBI Taxonomy" id="118510"/>
    <lineage>
        <taxon>Eukaryota</taxon>
        <taxon>Viridiplantae</taxon>
        <taxon>Streptophyta</taxon>
        <taxon>Embryophyta</taxon>
        <taxon>Tracheophyta</taxon>
        <taxon>Spermatophyta</taxon>
        <taxon>Magnoliopsida</taxon>
        <taxon>eudicotyledons</taxon>
        <taxon>Gunneridae</taxon>
        <taxon>Pentapetalae</taxon>
        <taxon>asterids</taxon>
        <taxon>campanulids</taxon>
        <taxon>Asterales</taxon>
        <taxon>Asteraceae</taxon>
        <taxon>Asteroideae</taxon>
        <taxon>Anthemideae</taxon>
        <taxon>Anthemidinae</taxon>
        <taxon>Tanacetum</taxon>
    </lineage>
</organism>
<feature type="transmembrane region" description="Helical" evidence="1">
    <location>
        <begin position="12"/>
        <end position="32"/>
    </location>
</feature>
<keyword evidence="1" id="KW-0812">Transmembrane</keyword>
<name>A0A6L2MRC8_TANCI</name>
<keyword evidence="1" id="KW-1133">Transmembrane helix</keyword>
<sequence>MILVGTIVGRIGAWLVVVILAMVEGVIVGAVIGRGAIE</sequence>
<proteinExistence type="predicted"/>
<evidence type="ECO:0000256" key="1">
    <source>
        <dbReference type="SAM" id="Phobius"/>
    </source>
</evidence>
<dbReference type="AlphaFoldDB" id="A0A6L2MRC8"/>
<dbReference type="EMBL" id="BKCJ010007296">
    <property type="protein sequence ID" value="GEU76518.1"/>
    <property type="molecule type" value="Genomic_DNA"/>
</dbReference>
<keyword evidence="1" id="KW-0472">Membrane</keyword>
<accession>A0A6L2MRC8</accession>
<protein>
    <submittedName>
        <fullName evidence="2">Uncharacterized protein</fullName>
    </submittedName>
</protein>
<feature type="non-terminal residue" evidence="2">
    <location>
        <position position="38"/>
    </location>
</feature>
<comment type="caution">
    <text evidence="2">The sequence shown here is derived from an EMBL/GenBank/DDBJ whole genome shotgun (WGS) entry which is preliminary data.</text>
</comment>